<dbReference type="OrthoDB" id="9132248at2"/>
<dbReference type="InterPro" id="IPR036567">
    <property type="entry name" value="RHF-like"/>
</dbReference>
<dbReference type="Pfam" id="PF02482">
    <property type="entry name" value="Ribosomal_S30AE"/>
    <property type="match status" value="1"/>
</dbReference>
<dbReference type="RefSeq" id="WP_090866680.1">
    <property type="nucleotide sequence ID" value="NZ_FNYE01000011.1"/>
</dbReference>
<dbReference type="Proteomes" id="UP000198866">
    <property type="component" value="Unassembled WGS sequence"/>
</dbReference>
<evidence type="ECO:0008006" key="3">
    <source>
        <dbReference type="Google" id="ProtNLM"/>
    </source>
</evidence>
<protein>
    <recommendedName>
        <fullName evidence="3">Sigma 54 modulation protein / S30EA ribosomal protein</fullName>
    </recommendedName>
</protein>
<dbReference type="AlphaFoldDB" id="A0A1H6YWY0"/>
<keyword evidence="2" id="KW-1185">Reference proteome</keyword>
<evidence type="ECO:0000313" key="1">
    <source>
        <dbReference type="EMBL" id="SEJ44876.1"/>
    </source>
</evidence>
<accession>A0A1H6YWY0</accession>
<dbReference type="SUPFAM" id="SSF69754">
    <property type="entry name" value="Ribosome binding protein Y (YfiA homologue)"/>
    <property type="match status" value="1"/>
</dbReference>
<organism evidence="1 2">
    <name type="scientific">Paraburkholderia diazotrophica</name>
    <dbReference type="NCBI Taxonomy" id="667676"/>
    <lineage>
        <taxon>Bacteria</taxon>
        <taxon>Pseudomonadati</taxon>
        <taxon>Pseudomonadota</taxon>
        <taxon>Betaproteobacteria</taxon>
        <taxon>Burkholderiales</taxon>
        <taxon>Burkholderiaceae</taxon>
        <taxon>Paraburkholderia</taxon>
    </lineage>
</organism>
<dbReference type="EMBL" id="FNYE01000011">
    <property type="protein sequence ID" value="SEJ44876.1"/>
    <property type="molecule type" value="Genomic_DNA"/>
</dbReference>
<evidence type="ECO:0000313" key="2">
    <source>
        <dbReference type="Proteomes" id="UP000198866"/>
    </source>
</evidence>
<dbReference type="InterPro" id="IPR003489">
    <property type="entry name" value="RHF/RaiA"/>
</dbReference>
<reference evidence="2" key="1">
    <citation type="submission" date="2016-10" db="EMBL/GenBank/DDBJ databases">
        <authorList>
            <person name="Varghese N."/>
            <person name="Submissions S."/>
        </authorList>
    </citation>
    <scope>NUCLEOTIDE SEQUENCE [LARGE SCALE GENOMIC DNA]</scope>
    <source>
        <strain evidence="2">LMG 26031</strain>
    </source>
</reference>
<proteinExistence type="predicted"/>
<dbReference type="Gene3D" id="3.30.160.100">
    <property type="entry name" value="Ribosome hibernation promotion factor-like"/>
    <property type="match status" value="1"/>
</dbReference>
<sequence length="106" mass="11669">MGIGMQIVYLGFCGTKQLESEAAAQLVRLDRYSALISNCHLAIEAIRSQSGKPTYDVRLDLITPTHDLKPIAHYSGENAEEAIRCAFDVAEKELHTAADASAQRRH</sequence>
<gene>
    <name evidence="1" type="ORF">SAMN05192539_101175</name>
</gene>
<name>A0A1H6YWY0_9BURK</name>